<reference evidence="2" key="1">
    <citation type="submission" date="2020-08" db="EMBL/GenBank/DDBJ databases">
        <title>Multicomponent nature underlies the extraordinary mechanical properties of spider dragline silk.</title>
        <authorList>
            <person name="Kono N."/>
            <person name="Nakamura H."/>
            <person name="Mori M."/>
            <person name="Yoshida Y."/>
            <person name="Ohtoshi R."/>
            <person name="Malay A.D."/>
            <person name="Moran D.A.P."/>
            <person name="Tomita M."/>
            <person name="Numata K."/>
            <person name="Arakawa K."/>
        </authorList>
    </citation>
    <scope>NUCLEOTIDE SEQUENCE</scope>
</reference>
<sequence length="111" mass="12785">MDKSARLDTVQEHILELLLGEETLSGEYEDDFKKAKKYRDKMNQLPAELELNILKDNEGRRKQHSSSFMARREPRVLTPSPNHKNRGEISLQPKKCFFAACILKVSKSPNA</sequence>
<dbReference type="Proteomes" id="UP000887159">
    <property type="component" value="Unassembled WGS sequence"/>
</dbReference>
<dbReference type="AlphaFoldDB" id="A0A8X6UUK0"/>
<dbReference type="EMBL" id="BMAU01021050">
    <property type="protein sequence ID" value="GFX88243.1"/>
    <property type="molecule type" value="Genomic_DNA"/>
</dbReference>
<keyword evidence="3" id="KW-1185">Reference proteome</keyword>
<organism evidence="2 3">
    <name type="scientific">Trichonephila clavipes</name>
    <name type="common">Golden silk orbweaver</name>
    <name type="synonym">Nephila clavipes</name>
    <dbReference type="NCBI Taxonomy" id="2585209"/>
    <lineage>
        <taxon>Eukaryota</taxon>
        <taxon>Metazoa</taxon>
        <taxon>Ecdysozoa</taxon>
        <taxon>Arthropoda</taxon>
        <taxon>Chelicerata</taxon>
        <taxon>Arachnida</taxon>
        <taxon>Araneae</taxon>
        <taxon>Araneomorphae</taxon>
        <taxon>Entelegynae</taxon>
        <taxon>Araneoidea</taxon>
        <taxon>Nephilidae</taxon>
        <taxon>Trichonephila</taxon>
    </lineage>
</organism>
<name>A0A8X6UUK0_TRICX</name>
<proteinExistence type="predicted"/>
<evidence type="ECO:0000256" key="1">
    <source>
        <dbReference type="SAM" id="MobiDB-lite"/>
    </source>
</evidence>
<evidence type="ECO:0000313" key="2">
    <source>
        <dbReference type="EMBL" id="GFX88243.1"/>
    </source>
</evidence>
<gene>
    <name evidence="2" type="ORF">TNCV_1066591</name>
</gene>
<protein>
    <submittedName>
        <fullName evidence="2">Uncharacterized protein</fullName>
    </submittedName>
</protein>
<evidence type="ECO:0000313" key="3">
    <source>
        <dbReference type="Proteomes" id="UP000887159"/>
    </source>
</evidence>
<accession>A0A8X6UUK0</accession>
<feature type="region of interest" description="Disordered" evidence="1">
    <location>
        <begin position="55"/>
        <end position="89"/>
    </location>
</feature>
<comment type="caution">
    <text evidence="2">The sequence shown here is derived from an EMBL/GenBank/DDBJ whole genome shotgun (WGS) entry which is preliminary data.</text>
</comment>